<dbReference type="Proteomes" id="UP000199202">
    <property type="component" value="Unassembled WGS sequence"/>
</dbReference>
<accession>A0A1G9DAV7</accession>
<dbReference type="RefSeq" id="WP_143043963.1">
    <property type="nucleotide sequence ID" value="NZ_FNDJ01000017.1"/>
</dbReference>
<dbReference type="AlphaFoldDB" id="A0A1G9DAV7"/>
<proteinExistence type="predicted"/>
<evidence type="ECO:0000313" key="2">
    <source>
        <dbReference type="Proteomes" id="UP000199202"/>
    </source>
</evidence>
<reference evidence="1 2" key="1">
    <citation type="submission" date="2016-10" db="EMBL/GenBank/DDBJ databases">
        <authorList>
            <person name="de Groot N.N."/>
        </authorList>
    </citation>
    <scope>NUCLEOTIDE SEQUENCE [LARGE SCALE GENOMIC DNA]</scope>
    <source>
        <strain evidence="1 2">CGMCC 4.6533</strain>
    </source>
</reference>
<keyword evidence="2" id="KW-1185">Reference proteome</keyword>
<name>A0A1G9DAV7_9ACTN</name>
<gene>
    <name evidence="1" type="ORF">SAMN05421869_11763</name>
</gene>
<evidence type="ECO:0000313" key="1">
    <source>
        <dbReference type="EMBL" id="SDK60924.1"/>
    </source>
</evidence>
<dbReference type="EMBL" id="FNDJ01000017">
    <property type="protein sequence ID" value="SDK60924.1"/>
    <property type="molecule type" value="Genomic_DNA"/>
</dbReference>
<organism evidence="1 2">
    <name type="scientific">Nonomuraea jiangxiensis</name>
    <dbReference type="NCBI Taxonomy" id="633440"/>
    <lineage>
        <taxon>Bacteria</taxon>
        <taxon>Bacillati</taxon>
        <taxon>Actinomycetota</taxon>
        <taxon>Actinomycetes</taxon>
        <taxon>Streptosporangiales</taxon>
        <taxon>Streptosporangiaceae</taxon>
        <taxon>Nonomuraea</taxon>
    </lineage>
</organism>
<sequence length="69" mass="7051">MRPLSLLDGTLGHAPASLLVGGLSASRQRDALAASGLSWTTIGDRRGISARKLALPGASPAGCSFLRLH</sequence>
<dbReference type="STRING" id="633440.SAMN05421869_11763"/>
<protein>
    <submittedName>
        <fullName evidence="1">Uncharacterized protein</fullName>
    </submittedName>
</protein>